<dbReference type="HAMAP" id="MF_00115">
    <property type="entry name" value="MscL"/>
    <property type="match status" value="1"/>
</dbReference>
<dbReference type="SUPFAM" id="SSF81330">
    <property type="entry name" value="Gated mechanosensitive channel"/>
    <property type="match status" value="1"/>
</dbReference>
<evidence type="ECO:0000256" key="9">
    <source>
        <dbReference type="ARBA" id="ARBA00023303"/>
    </source>
</evidence>
<dbReference type="PROSITE" id="PS01327">
    <property type="entry name" value="MSCL"/>
    <property type="match status" value="1"/>
</dbReference>
<dbReference type="InterPro" id="IPR036019">
    <property type="entry name" value="MscL_channel"/>
</dbReference>
<comment type="subunit">
    <text evidence="10">Homopentamer.</text>
</comment>
<dbReference type="Proteomes" id="UP001354989">
    <property type="component" value="Plasmid pPP1"/>
</dbReference>
<dbReference type="EMBL" id="AP025293">
    <property type="protein sequence ID" value="BDD00964.1"/>
    <property type="molecule type" value="Genomic_DNA"/>
</dbReference>
<evidence type="ECO:0000256" key="8">
    <source>
        <dbReference type="ARBA" id="ARBA00023136"/>
    </source>
</evidence>
<dbReference type="PANTHER" id="PTHR30266">
    <property type="entry name" value="MECHANOSENSITIVE CHANNEL MSCL"/>
    <property type="match status" value="1"/>
</dbReference>
<accession>A0ABN6LCR1</accession>
<geneLocation type="plasmid" evidence="11 12">
    <name>pPP1</name>
</geneLocation>
<dbReference type="InterPro" id="IPR001185">
    <property type="entry name" value="MS_channel"/>
</dbReference>
<gene>
    <name evidence="10 11" type="primary">mscL</name>
    <name evidence="11" type="ORF">PEPS_32440</name>
</gene>
<sequence length="158" mass="17410">MGLLKEFKEFAIKGNMIDIAIGVIIGQAFNKVVDVLVKEIMLPPLSYITEGIDWSEYEVVLREAGKAADGSKITEIAIGYGKLIDAGIHFMIIGLSVFFVVKVMNAFRNQSDDPKDGTVKTPKNIELLSEISDLLQEQLKLQKAQRPDGDQKSGPSEK</sequence>
<keyword evidence="4 10" id="KW-1003">Cell membrane</keyword>
<dbReference type="NCBIfam" id="TIGR00220">
    <property type="entry name" value="mscL"/>
    <property type="match status" value="1"/>
</dbReference>
<dbReference type="RefSeq" id="WP_332922020.1">
    <property type="nucleotide sequence ID" value="NZ_AP025293.1"/>
</dbReference>
<dbReference type="InterPro" id="IPR019823">
    <property type="entry name" value="Mechanosensitive_channel_CS"/>
</dbReference>
<evidence type="ECO:0000313" key="12">
    <source>
        <dbReference type="Proteomes" id="UP001354989"/>
    </source>
</evidence>
<evidence type="ECO:0000256" key="4">
    <source>
        <dbReference type="ARBA" id="ARBA00022475"/>
    </source>
</evidence>
<protein>
    <recommendedName>
        <fullName evidence="10">Large-conductance mechanosensitive channel</fullName>
    </recommendedName>
</protein>
<dbReference type="Gene3D" id="1.10.1200.120">
    <property type="entry name" value="Large-conductance mechanosensitive channel, MscL, domain 1"/>
    <property type="match status" value="1"/>
</dbReference>
<keyword evidence="5 10" id="KW-0812">Transmembrane</keyword>
<comment type="similarity">
    <text evidence="2 10">Belongs to the MscL family.</text>
</comment>
<organism evidence="11 12">
    <name type="scientific">Persicobacter psychrovividus</name>
    <dbReference type="NCBI Taxonomy" id="387638"/>
    <lineage>
        <taxon>Bacteria</taxon>
        <taxon>Pseudomonadati</taxon>
        <taxon>Bacteroidota</taxon>
        <taxon>Cytophagia</taxon>
        <taxon>Cytophagales</taxon>
        <taxon>Persicobacteraceae</taxon>
        <taxon>Persicobacter</taxon>
    </lineage>
</organism>
<keyword evidence="12" id="KW-1185">Reference proteome</keyword>
<evidence type="ECO:0000256" key="5">
    <source>
        <dbReference type="ARBA" id="ARBA00022692"/>
    </source>
</evidence>
<keyword evidence="7 10" id="KW-0406">Ion transport</keyword>
<evidence type="ECO:0000313" key="11">
    <source>
        <dbReference type="EMBL" id="BDD00964.1"/>
    </source>
</evidence>
<keyword evidence="11" id="KW-0614">Plasmid</keyword>
<evidence type="ECO:0000256" key="1">
    <source>
        <dbReference type="ARBA" id="ARBA00004651"/>
    </source>
</evidence>
<dbReference type="Pfam" id="PF01741">
    <property type="entry name" value="MscL"/>
    <property type="match status" value="1"/>
</dbReference>
<reference evidence="11 12" key="1">
    <citation type="submission" date="2021-12" db="EMBL/GenBank/DDBJ databases">
        <title>Genome sequencing of bacteria with rrn-lacking chromosome and rrn-plasmid.</title>
        <authorList>
            <person name="Anda M."/>
            <person name="Iwasaki W."/>
        </authorList>
    </citation>
    <scope>NUCLEOTIDE SEQUENCE [LARGE SCALE GENOMIC DNA]</scope>
    <source>
        <strain evidence="11 12">NBRC 101262</strain>
        <plasmid evidence="11 12">pPP1</plasmid>
    </source>
</reference>
<keyword evidence="9 10" id="KW-0407">Ion channel</keyword>
<keyword evidence="8 10" id="KW-0472">Membrane</keyword>
<dbReference type="PRINTS" id="PR01264">
    <property type="entry name" value="MECHCHANNEL"/>
</dbReference>
<keyword evidence="3 10" id="KW-0813">Transport</keyword>
<dbReference type="PANTHER" id="PTHR30266:SF2">
    <property type="entry name" value="LARGE-CONDUCTANCE MECHANOSENSITIVE CHANNEL"/>
    <property type="match status" value="1"/>
</dbReference>
<evidence type="ECO:0000256" key="3">
    <source>
        <dbReference type="ARBA" id="ARBA00022448"/>
    </source>
</evidence>
<proteinExistence type="inferred from homology"/>
<evidence type="ECO:0000256" key="10">
    <source>
        <dbReference type="HAMAP-Rule" id="MF_00115"/>
    </source>
</evidence>
<evidence type="ECO:0000256" key="2">
    <source>
        <dbReference type="ARBA" id="ARBA00007254"/>
    </source>
</evidence>
<keyword evidence="6 10" id="KW-1133">Transmembrane helix</keyword>
<comment type="subcellular location">
    <subcellularLocation>
        <location evidence="1 10">Cell membrane</location>
        <topology evidence="1 10">Multi-pass membrane protein</topology>
    </subcellularLocation>
</comment>
<name>A0ABN6LCR1_9BACT</name>
<evidence type="ECO:0000256" key="7">
    <source>
        <dbReference type="ARBA" id="ARBA00023065"/>
    </source>
</evidence>
<comment type="function">
    <text evidence="10">Channel that opens in response to stretch forces in the membrane lipid bilayer. May participate in the regulation of osmotic pressure changes within the cell.</text>
</comment>
<evidence type="ECO:0000256" key="6">
    <source>
        <dbReference type="ARBA" id="ARBA00022989"/>
    </source>
</evidence>
<dbReference type="InterPro" id="IPR037673">
    <property type="entry name" value="MSC/AndL"/>
</dbReference>